<dbReference type="Gene3D" id="2.60.40.640">
    <property type="match status" value="2"/>
</dbReference>
<dbReference type="Pfam" id="PF02752">
    <property type="entry name" value="Arrestin_C"/>
    <property type="match status" value="1"/>
</dbReference>
<proteinExistence type="inferred from homology"/>
<dbReference type="Pfam" id="PF00339">
    <property type="entry name" value="Arrestin_N"/>
    <property type="match status" value="1"/>
</dbReference>
<reference evidence="4 5" key="1">
    <citation type="submission" date="2022-04" db="EMBL/GenBank/DDBJ databases">
        <title>Chromosome-level reference genomes for two strains of Caenorhabditis briggsae: an improved platform for comparative genomics.</title>
        <authorList>
            <person name="Stevens L."/>
            <person name="Andersen E."/>
        </authorList>
    </citation>
    <scope>NUCLEOTIDE SEQUENCE [LARGE SCALE GENOMIC DNA]</scope>
    <source>
        <strain evidence="4">VX34</strain>
        <tissue evidence="4">Whole-organism</tissue>
    </source>
</reference>
<sequence>MHIRYLSPMKLSNFSWFRGQKMMDKIRFKVLLDRPFYQPGQTIQGHVIIEPHQQLEIDCVEGRILGEIQYFQPNQKNGFSTTSPPPKTRVIIDERAQLWKYQTVSEMLGLDVFHDENQNSQFDKPSSSTFTTSATFPIQIDLPHFAPPSFYCPGSPVTVRFTLEIQLYNQGFKLASHEENLVVLNYESIKRQVTPKPISHQKTFHFSKERSISLEMLLPTDVFTTTARIDTCITVCNKWKQSLKYVHLNIVRRISALNTNNEVIETVKIDTTGVGLQTGKTKIAVGETYSFRPMFNIPALPPNIHVNGMFKTEYSLKITLGRAHNFVLASYEIPITIVTMDQSSRKSLQKDDILVDISASDNTLNKLPVDLLV</sequence>
<evidence type="ECO:0000256" key="1">
    <source>
        <dbReference type="ARBA" id="ARBA00005298"/>
    </source>
</evidence>
<dbReference type="SUPFAM" id="SSF81296">
    <property type="entry name" value="E set domains"/>
    <property type="match status" value="2"/>
</dbReference>
<dbReference type="InterPro" id="IPR014756">
    <property type="entry name" value="Ig_E-set"/>
</dbReference>
<accession>A0AAE9EDG1</accession>
<evidence type="ECO:0000313" key="4">
    <source>
        <dbReference type="EMBL" id="UMM19145.1"/>
    </source>
</evidence>
<evidence type="ECO:0000313" key="5">
    <source>
        <dbReference type="Proteomes" id="UP000829354"/>
    </source>
</evidence>
<evidence type="ECO:0000259" key="3">
    <source>
        <dbReference type="Pfam" id="PF02752"/>
    </source>
</evidence>
<gene>
    <name evidence="4" type="ORF">L5515_014881</name>
</gene>
<dbReference type="InterPro" id="IPR014752">
    <property type="entry name" value="Arrestin-like_C"/>
</dbReference>
<dbReference type="InterPro" id="IPR011021">
    <property type="entry name" value="Arrestin-like_N"/>
</dbReference>
<organism evidence="4 5">
    <name type="scientific">Caenorhabditis briggsae</name>
    <dbReference type="NCBI Taxonomy" id="6238"/>
    <lineage>
        <taxon>Eukaryota</taxon>
        <taxon>Metazoa</taxon>
        <taxon>Ecdysozoa</taxon>
        <taxon>Nematoda</taxon>
        <taxon>Chromadorea</taxon>
        <taxon>Rhabditida</taxon>
        <taxon>Rhabditina</taxon>
        <taxon>Rhabditomorpha</taxon>
        <taxon>Rhabditoidea</taxon>
        <taxon>Rhabditidae</taxon>
        <taxon>Peloderinae</taxon>
        <taxon>Caenorhabditis</taxon>
    </lineage>
</organism>
<dbReference type="Proteomes" id="UP000829354">
    <property type="component" value="Chromosome II"/>
</dbReference>
<dbReference type="PANTHER" id="PTHR11188">
    <property type="entry name" value="ARRESTIN DOMAIN CONTAINING PROTEIN"/>
    <property type="match status" value="1"/>
</dbReference>
<dbReference type="InterPro" id="IPR050357">
    <property type="entry name" value="Arrestin_domain-protein"/>
</dbReference>
<evidence type="ECO:0008006" key="6">
    <source>
        <dbReference type="Google" id="ProtNLM"/>
    </source>
</evidence>
<evidence type="ECO:0000259" key="2">
    <source>
        <dbReference type="Pfam" id="PF00339"/>
    </source>
</evidence>
<dbReference type="InterPro" id="IPR011022">
    <property type="entry name" value="Arrestin_C-like"/>
</dbReference>
<feature type="domain" description="Arrestin-like N-terminal" evidence="2">
    <location>
        <begin position="33"/>
        <end position="171"/>
    </location>
</feature>
<dbReference type="PANTHER" id="PTHR11188:SF173">
    <property type="entry name" value="PROTEIN TTM-2"/>
    <property type="match status" value="1"/>
</dbReference>
<protein>
    <recommendedName>
        <fullName evidence="6">Arrestin-like N-terminal domain-containing protein</fullName>
    </recommendedName>
</protein>
<comment type="similarity">
    <text evidence="1">Belongs to the arrestin family.</text>
</comment>
<dbReference type="EMBL" id="CP092621">
    <property type="protein sequence ID" value="UMM19145.1"/>
    <property type="molecule type" value="Genomic_DNA"/>
</dbReference>
<dbReference type="AlphaFoldDB" id="A0AAE9EDG1"/>
<keyword evidence="5" id="KW-1185">Reference proteome</keyword>
<feature type="domain" description="Arrestin C-terminal-like" evidence="3">
    <location>
        <begin position="211"/>
        <end position="340"/>
    </location>
</feature>
<name>A0AAE9EDG1_CAEBR</name>